<evidence type="ECO:0000313" key="1">
    <source>
        <dbReference type="EMBL" id="KQL59302.1"/>
    </source>
</evidence>
<dbReference type="Proteomes" id="UP000051836">
    <property type="component" value="Unassembled WGS sequence"/>
</dbReference>
<dbReference type="OrthoDB" id="548295at2759"/>
<name>A0A0Q3TZV4_AMAAE</name>
<proteinExistence type="predicted"/>
<organism evidence="1 2">
    <name type="scientific">Amazona aestiva</name>
    <name type="common">Blue-fronted Amazon parrot</name>
    <dbReference type="NCBI Taxonomy" id="12930"/>
    <lineage>
        <taxon>Eukaryota</taxon>
        <taxon>Metazoa</taxon>
        <taxon>Chordata</taxon>
        <taxon>Craniata</taxon>
        <taxon>Vertebrata</taxon>
        <taxon>Euteleostomi</taxon>
        <taxon>Archelosauria</taxon>
        <taxon>Archosauria</taxon>
        <taxon>Dinosauria</taxon>
        <taxon>Saurischia</taxon>
        <taxon>Theropoda</taxon>
        <taxon>Coelurosauria</taxon>
        <taxon>Aves</taxon>
        <taxon>Neognathae</taxon>
        <taxon>Neoaves</taxon>
        <taxon>Telluraves</taxon>
        <taxon>Australaves</taxon>
        <taxon>Psittaciformes</taxon>
        <taxon>Psittacidae</taxon>
        <taxon>Amazona</taxon>
    </lineage>
</organism>
<protein>
    <submittedName>
        <fullName evidence="1">SWT1 RNA endoribonuclease-like protein</fullName>
    </submittedName>
</protein>
<accession>A0A0Q3TZV4</accession>
<dbReference type="STRING" id="12930.A0A0Q3TZV4"/>
<gene>
    <name evidence="1" type="ORF">AAES_22620</name>
</gene>
<sequence>MNKKSGEGYLIEYLRIFARLSLLGFYAVKADGFLIEAAVEGFKVNRSMKFTAEELYECVSQEVYRKRLEIGCCQLVQLEHTIKQCHESVQTEAKNRGWL</sequence>
<keyword evidence="2" id="KW-1185">Reference proteome</keyword>
<comment type="caution">
    <text evidence="1">The sequence shown here is derived from an EMBL/GenBank/DDBJ whole genome shotgun (WGS) entry which is preliminary data.</text>
</comment>
<evidence type="ECO:0000313" key="2">
    <source>
        <dbReference type="Proteomes" id="UP000051836"/>
    </source>
</evidence>
<dbReference type="AlphaFoldDB" id="A0A0Q3TZV4"/>
<reference evidence="1 2" key="1">
    <citation type="submission" date="2015-10" db="EMBL/GenBank/DDBJ databases">
        <authorList>
            <person name="Gilbert D.G."/>
        </authorList>
    </citation>
    <scope>NUCLEOTIDE SEQUENCE [LARGE SCALE GENOMIC DNA]</scope>
    <source>
        <strain evidence="1">FVVF132</strain>
    </source>
</reference>
<dbReference type="EMBL" id="LMAW01000363">
    <property type="protein sequence ID" value="KQL59302.1"/>
    <property type="molecule type" value="Genomic_DNA"/>
</dbReference>